<dbReference type="EMBL" id="CADEPI010000088">
    <property type="protein sequence ID" value="CAB3373658.1"/>
    <property type="molecule type" value="Genomic_DNA"/>
</dbReference>
<reference evidence="9 10" key="1">
    <citation type="submission" date="2020-04" db="EMBL/GenBank/DDBJ databases">
        <authorList>
            <person name="Alioto T."/>
            <person name="Alioto T."/>
            <person name="Gomez Garrido J."/>
        </authorList>
    </citation>
    <scope>NUCLEOTIDE SEQUENCE [LARGE SCALE GENOMIC DNA]</scope>
</reference>
<dbReference type="Proteomes" id="UP000494165">
    <property type="component" value="Unassembled WGS sequence"/>
</dbReference>
<dbReference type="GO" id="GO:0005634">
    <property type="term" value="C:nucleus"/>
    <property type="evidence" value="ECO:0007669"/>
    <property type="project" value="UniProtKB-SubCell"/>
</dbReference>
<protein>
    <recommendedName>
        <fullName evidence="4">Centromere protein L</fullName>
    </recommendedName>
</protein>
<evidence type="ECO:0000256" key="7">
    <source>
        <dbReference type="ARBA" id="ARBA00023328"/>
    </source>
</evidence>
<keyword evidence="6" id="KW-0539">Nucleus</keyword>
<evidence type="ECO:0000313" key="9">
    <source>
        <dbReference type="EMBL" id="CAB3373658.1"/>
    </source>
</evidence>
<evidence type="ECO:0000256" key="1">
    <source>
        <dbReference type="ARBA" id="ARBA00004123"/>
    </source>
</evidence>
<evidence type="ECO:0000313" key="10">
    <source>
        <dbReference type="Proteomes" id="UP000494165"/>
    </source>
</evidence>
<evidence type="ECO:0000256" key="4">
    <source>
        <dbReference type="ARBA" id="ARBA00016380"/>
    </source>
</evidence>
<dbReference type="GO" id="GO:0000775">
    <property type="term" value="C:chromosome, centromeric region"/>
    <property type="evidence" value="ECO:0007669"/>
    <property type="project" value="UniProtKB-SubCell"/>
</dbReference>
<gene>
    <name evidence="9" type="ORF">CLODIP_2_CD11289</name>
</gene>
<proteinExistence type="inferred from homology"/>
<comment type="caution">
    <text evidence="9">The sequence shown here is derived from an EMBL/GenBank/DDBJ whole genome shotgun (WGS) entry which is preliminary data.</text>
</comment>
<dbReference type="InterPro" id="IPR025204">
    <property type="entry name" value="CENP-L"/>
</dbReference>
<evidence type="ECO:0000256" key="5">
    <source>
        <dbReference type="ARBA" id="ARBA00022454"/>
    </source>
</evidence>
<evidence type="ECO:0000256" key="8">
    <source>
        <dbReference type="SAM" id="MobiDB-lite"/>
    </source>
</evidence>
<keyword evidence="5" id="KW-0158">Chromosome</keyword>
<evidence type="ECO:0000256" key="6">
    <source>
        <dbReference type="ARBA" id="ARBA00023242"/>
    </source>
</evidence>
<dbReference type="PANTHER" id="PTHR31740">
    <property type="entry name" value="CENTROMERE PROTEIN L"/>
    <property type="match status" value="1"/>
</dbReference>
<comment type="similarity">
    <text evidence="3">Belongs to the CENP-L/IML3 family.</text>
</comment>
<sequence>MSKRQNKSPLDERQTSPRSGNNKENKKSRAKKPKDAENLEALRAFMSRNGKLYSVSRLFHVDFSEVSIKRYKKIIRERVKGVLISKTGTDYKVEATFEVQPELGETSHDHSSIFIQVSVIPPSQDEEGDDEYLAENAKTMYSGYLTCRGRDKAYASVSQLPLLLAFARTTTLSACINSTLQVLFDCIIRPVELSTQEMELLFTQCLAATTRDDSKIALGLTFPCFKKDDVIELALSSENFQHLKKLVKTRQQSSDMAVSKKLFDKLYQSLNTNLSMDLQSCTLIKFQLSNIVLHNSGKFLVSSTAVMATFLKSLCNICLQKEIRLLRDITDIVIDED</sequence>
<dbReference type="AlphaFoldDB" id="A0A8S1CY06"/>
<keyword evidence="7" id="KW-0137">Centromere</keyword>
<name>A0A8S1CY06_9INSE</name>
<comment type="subcellular location">
    <subcellularLocation>
        <location evidence="2">Chromosome</location>
        <location evidence="2">Centromere</location>
    </subcellularLocation>
    <subcellularLocation>
        <location evidence="1">Nucleus</location>
    </subcellularLocation>
</comment>
<dbReference type="PANTHER" id="PTHR31740:SF2">
    <property type="entry name" value="CENTROMERE PROTEIN L"/>
    <property type="match status" value="1"/>
</dbReference>
<keyword evidence="10" id="KW-1185">Reference proteome</keyword>
<organism evidence="9 10">
    <name type="scientific">Cloeon dipterum</name>
    <dbReference type="NCBI Taxonomy" id="197152"/>
    <lineage>
        <taxon>Eukaryota</taxon>
        <taxon>Metazoa</taxon>
        <taxon>Ecdysozoa</taxon>
        <taxon>Arthropoda</taxon>
        <taxon>Hexapoda</taxon>
        <taxon>Insecta</taxon>
        <taxon>Pterygota</taxon>
        <taxon>Palaeoptera</taxon>
        <taxon>Ephemeroptera</taxon>
        <taxon>Pisciforma</taxon>
        <taxon>Baetidae</taxon>
        <taxon>Cloeon</taxon>
    </lineage>
</organism>
<dbReference type="Pfam" id="PF13092">
    <property type="entry name" value="CENP-L"/>
    <property type="match status" value="1"/>
</dbReference>
<feature type="region of interest" description="Disordered" evidence="8">
    <location>
        <begin position="1"/>
        <end position="36"/>
    </location>
</feature>
<evidence type="ECO:0000256" key="3">
    <source>
        <dbReference type="ARBA" id="ARBA00011060"/>
    </source>
</evidence>
<feature type="compositionally biased region" description="Basic and acidic residues" evidence="8">
    <location>
        <begin position="9"/>
        <end position="36"/>
    </location>
</feature>
<evidence type="ECO:0000256" key="2">
    <source>
        <dbReference type="ARBA" id="ARBA00004584"/>
    </source>
</evidence>
<accession>A0A8S1CY06</accession>